<evidence type="ECO:0000313" key="3">
    <source>
        <dbReference type="Proteomes" id="UP000008614"/>
    </source>
</evidence>
<keyword evidence="1" id="KW-0472">Membrane</keyword>
<proteinExistence type="predicted"/>
<dbReference type="RefSeq" id="WP_000367211.1">
    <property type="nucleotide sequence ID" value="NC_017634.1"/>
</dbReference>
<dbReference type="AlphaFoldDB" id="A0A0H3EQ75"/>
<feature type="transmembrane region" description="Helical" evidence="1">
    <location>
        <begin position="90"/>
        <end position="109"/>
    </location>
</feature>
<evidence type="ECO:0000256" key="1">
    <source>
        <dbReference type="SAM" id="Phobius"/>
    </source>
</evidence>
<name>A0A0H3EQ75_ECO8N</name>
<dbReference type="KEGG" id="eln:NRG857_20940"/>
<dbReference type="Proteomes" id="UP000008614">
    <property type="component" value="Chromosome"/>
</dbReference>
<dbReference type="EMBL" id="CP001855">
    <property type="protein sequence ID" value="ADR29596.1"/>
    <property type="molecule type" value="Genomic_DNA"/>
</dbReference>
<feature type="transmembrane region" description="Helical" evidence="1">
    <location>
        <begin position="12"/>
        <end position="34"/>
    </location>
</feature>
<accession>A0A0H3EQ75</accession>
<dbReference type="HOGENOM" id="CLU_2208248_0_0_6"/>
<gene>
    <name evidence="2" type="ordered locus">NRG857_20940</name>
</gene>
<keyword evidence="1" id="KW-1133">Transmembrane helix</keyword>
<protein>
    <submittedName>
        <fullName evidence="2">Uncharacterized protein</fullName>
    </submittedName>
</protein>
<feature type="transmembrane region" description="Helical" evidence="1">
    <location>
        <begin position="54"/>
        <end position="70"/>
    </location>
</feature>
<keyword evidence="1" id="KW-0812">Transmembrane</keyword>
<organism evidence="2 3">
    <name type="scientific">Escherichia coli O83:H1 (strain NRG 857C / AIEC)</name>
    <dbReference type="NCBI Taxonomy" id="685038"/>
    <lineage>
        <taxon>Bacteria</taxon>
        <taxon>Pseudomonadati</taxon>
        <taxon>Pseudomonadota</taxon>
        <taxon>Gammaproteobacteria</taxon>
        <taxon>Enterobacterales</taxon>
        <taxon>Enterobacteriaceae</taxon>
        <taxon>Escherichia</taxon>
    </lineage>
</organism>
<keyword evidence="3" id="KW-1185">Reference proteome</keyword>
<reference evidence="2 3" key="1">
    <citation type="journal article" date="2010" name="BMC Genomics">
        <title>Genome sequence of adherent-invasive Escherichia coli and comparative genomic analysis with other E. coli pathotypes.</title>
        <authorList>
            <person name="Nash J.H."/>
            <person name="Villegas A."/>
            <person name="Kropinski A.M."/>
            <person name="Aguilar-Valenzuela R."/>
            <person name="Konczy P."/>
            <person name="Mascarenhas M."/>
            <person name="Ziebell K."/>
            <person name="Torres A.G."/>
            <person name="Karmali M.A."/>
            <person name="Coombes B.K."/>
        </authorList>
    </citation>
    <scope>NUCLEOTIDE SEQUENCE [LARGE SCALE GENOMIC DNA]</scope>
    <source>
        <strain evidence="3">NRG 857C / AIEC</strain>
    </source>
</reference>
<evidence type="ECO:0000313" key="2">
    <source>
        <dbReference type="EMBL" id="ADR29596.1"/>
    </source>
</evidence>
<sequence>MDMIHKPRWQRILRGVLSCLAAILVLGGFSFILLHFVGSEAELRAWLLRIKTPLLIWRLTLYTVIAFFWLHRVRGYLLRHCTRRFQVYRLEIMTVCLFVMIEITCSRWGM</sequence>
<dbReference type="PATRIC" id="fig|685038.3.peg.4276"/>